<dbReference type="AlphaFoldDB" id="A0AAE1DXF6"/>
<dbReference type="Proteomes" id="UP001283361">
    <property type="component" value="Unassembled WGS sequence"/>
</dbReference>
<evidence type="ECO:0000313" key="2">
    <source>
        <dbReference type="Proteomes" id="UP001283361"/>
    </source>
</evidence>
<keyword evidence="2" id="KW-1185">Reference proteome</keyword>
<proteinExistence type="predicted"/>
<dbReference type="EMBL" id="JAWDGP010001955">
    <property type="protein sequence ID" value="KAK3786569.1"/>
    <property type="molecule type" value="Genomic_DNA"/>
</dbReference>
<organism evidence="1 2">
    <name type="scientific">Elysia crispata</name>
    <name type="common">lettuce slug</name>
    <dbReference type="NCBI Taxonomy" id="231223"/>
    <lineage>
        <taxon>Eukaryota</taxon>
        <taxon>Metazoa</taxon>
        <taxon>Spiralia</taxon>
        <taxon>Lophotrochozoa</taxon>
        <taxon>Mollusca</taxon>
        <taxon>Gastropoda</taxon>
        <taxon>Heterobranchia</taxon>
        <taxon>Euthyneura</taxon>
        <taxon>Panpulmonata</taxon>
        <taxon>Sacoglossa</taxon>
        <taxon>Placobranchoidea</taxon>
        <taxon>Plakobranchidae</taxon>
        <taxon>Elysia</taxon>
    </lineage>
</organism>
<sequence>MSRSMAYATARAWCGIFRKNLKATTKLYATVLSRKTRYLNSKYESQANLLHRNAIGDALERRTTQTDVLFSPSMPSWSTTFSEVLHRVSVTLVITAPGPD</sequence>
<comment type="caution">
    <text evidence="1">The sequence shown here is derived from an EMBL/GenBank/DDBJ whole genome shotgun (WGS) entry which is preliminary data.</text>
</comment>
<protein>
    <submittedName>
        <fullName evidence="1">Uncharacterized protein</fullName>
    </submittedName>
</protein>
<name>A0AAE1DXF6_9GAST</name>
<evidence type="ECO:0000313" key="1">
    <source>
        <dbReference type="EMBL" id="KAK3786569.1"/>
    </source>
</evidence>
<accession>A0AAE1DXF6</accession>
<gene>
    <name evidence="1" type="ORF">RRG08_036674</name>
</gene>
<reference evidence="1" key="1">
    <citation type="journal article" date="2023" name="G3 (Bethesda)">
        <title>A reference genome for the long-term kleptoplast-retaining sea slug Elysia crispata morphotype clarki.</title>
        <authorList>
            <person name="Eastman K.E."/>
            <person name="Pendleton A.L."/>
            <person name="Shaikh M.A."/>
            <person name="Suttiyut T."/>
            <person name="Ogas R."/>
            <person name="Tomko P."/>
            <person name="Gavelis G."/>
            <person name="Widhalm J.R."/>
            <person name="Wisecaver J.H."/>
        </authorList>
    </citation>
    <scope>NUCLEOTIDE SEQUENCE</scope>
    <source>
        <strain evidence="1">ECLA1</strain>
    </source>
</reference>